<dbReference type="InterPro" id="IPR013126">
    <property type="entry name" value="Hsp_70_fam"/>
</dbReference>
<keyword evidence="6 9" id="KW-0067">ATP-binding</keyword>
<sequence>MGKIIGIDLGTTNSCVAVMEGGKPVVITNQEGVRTTPSIVAFTKTGERLVGDPAKRQAVTNADKTISSIKRHMGTDYKATIDDKKYTPQEISAMILQKLKADAENYLGEKVTEAVITVPAYFNDAQRQATKDAGKIAGLDVKRIINEPTAAALAYGLDNENEQKIMVYDLGGGTFDVSIIEIGDGVIEVLATAGNNRLGGDDFDNAITQYMLDDFKAKEGVDLSSDTMALQRLKVAAEQAKKELSSATTTNINLPYITATAEGPKHFDMTLTRAKFDELTHDLVEKTAEPVRNALSDAGLTASELSKVLLVGGSTRIPAVQDKVKQLTGHEPNKSLNPDECVAIGASIQGGKLAGDAGAGEILLLDVTPLSLSIETMGGIATRLIERNTTIPTKKSQVFSTAADNQTAVDINVVQGERQFARDNKSLGQFRLDGIPPAKRGVPQIEVTFDIDANGIVNVSAKDLGTGKEQHITITAGSNMSDEDIDKAVKEAAEFEAQDKKRKEAIDTRNEADSIVFQTQKAIDEAGDKVDANEKATVQADLDALKKLVEESDPENMTDAQVDEIKAAKEKLMTSAQNLFAKLYESQQAGAAGAGAGAEGFGANAGADANAGSSNYGDDVVDGDYKEV</sequence>
<dbReference type="InterPro" id="IPR043129">
    <property type="entry name" value="ATPase_NBD"/>
</dbReference>
<evidence type="ECO:0000256" key="6">
    <source>
        <dbReference type="ARBA" id="ARBA00022840"/>
    </source>
</evidence>
<name>A0A1G9YAX9_9FIRM</name>
<keyword evidence="4 9" id="KW-0597">Phosphoprotein</keyword>
<comment type="similarity">
    <text evidence="2 9 10">Belongs to the heat shock protein 70 family.</text>
</comment>
<dbReference type="SUPFAM" id="SSF100934">
    <property type="entry name" value="Heat shock protein 70kD (HSP70), C-terminal subdomain"/>
    <property type="match status" value="1"/>
</dbReference>
<dbReference type="AlphaFoldDB" id="A0A1G9YAX9"/>
<evidence type="ECO:0000256" key="7">
    <source>
        <dbReference type="ARBA" id="ARBA00023016"/>
    </source>
</evidence>
<evidence type="ECO:0000256" key="8">
    <source>
        <dbReference type="ARBA" id="ARBA00023186"/>
    </source>
</evidence>
<evidence type="ECO:0000256" key="11">
    <source>
        <dbReference type="SAM" id="MobiDB-lite"/>
    </source>
</evidence>
<dbReference type="EMBL" id="FNHZ01000005">
    <property type="protein sequence ID" value="SDN06319.1"/>
    <property type="molecule type" value="Genomic_DNA"/>
</dbReference>
<dbReference type="GO" id="GO:0051082">
    <property type="term" value="F:unfolded protein binding"/>
    <property type="evidence" value="ECO:0007669"/>
    <property type="project" value="InterPro"/>
</dbReference>
<accession>A0A1G9YAX9</accession>
<evidence type="ECO:0000256" key="2">
    <source>
        <dbReference type="ARBA" id="ARBA00007381"/>
    </source>
</evidence>
<dbReference type="InterPro" id="IPR018181">
    <property type="entry name" value="Heat_shock_70_CS"/>
</dbReference>
<evidence type="ECO:0000256" key="1">
    <source>
        <dbReference type="ARBA" id="ARBA00002290"/>
    </source>
</evidence>
<dbReference type="Gene3D" id="3.30.420.40">
    <property type="match status" value="2"/>
</dbReference>
<keyword evidence="8 9" id="KW-0143">Chaperone</keyword>
<dbReference type="FunFam" id="3.30.420.40:FF:000071">
    <property type="entry name" value="Molecular chaperone DnaK"/>
    <property type="match status" value="1"/>
</dbReference>
<dbReference type="FunFam" id="1.20.1270.10:FF:000001">
    <property type="entry name" value="Molecular chaperone DnaK"/>
    <property type="match status" value="1"/>
</dbReference>
<organism evidence="12 13">
    <name type="scientific">Lachnospira pectinoschiza</name>
    <dbReference type="NCBI Taxonomy" id="28052"/>
    <lineage>
        <taxon>Bacteria</taxon>
        <taxon>Bacillati</taxon>
        <taxon>Bacillota</taxon>
        <taxon>Clostridia</taxon>
        <taxon>Lachnospirales</taxon>
        <taxon>Lachnospiraceae</taxon>
        <taxon>Lachnospira</taxon>
    </lineage>
</organism>
<keyword evidence="5 9" id="KW-0547">Nucleotide-binding</keyword>
<dbReference type="Proteomes" id="UP000187651">
    <property type="component" value="Unassembled WGS sequence"/>
</dbReference>
<dbReference type="PANTHER" id="PTHR19375">
    <property type="entry name" value="HEAT SHOCK PROTEIN 70KDA"/>
    <property type="match status" value="1"/>
</dbReference>
<evidence type="ECO:0000256" key="4">
    <source>
        <dbReference type="ARBA" id="ARBA00022553"/>
    </source>
</evidence>
<feature type="modified residue" description="Phosphothreonine; by autocatalysis" evidence="9">
    <location>
        <position position="174"/>
    </location>
</feature>
<dbReference type="PROSITE" id="PS01036">
    <property type="entry name" value="HSP70_3"/>
    <property type="match status" value="1"/>
</dbReference>
<dbReference type="InterPro" id="IPR012725">
    <property type="entry name" value="Chaperone_DnaK"/>
</dbReference>
<feature type="region of interest" description="Disordered" evidence="11">
    <location>
        <begin position="593"/>
        <end position="628"/>
    </location>
</feature>
<feature type="compositionally biased region" description="Low complexity" evidence="11">
    <location>
        <begin position="601"/>
        <end position="612"/>
    </location>
</feature>
<dbReference type="GO" id="GO:0140662">
    <property type="term" value="F:ATP-dependent protein folding chaperone"/>
    <property type="evidence" value="ECO:0007669"/>
    <property type="project" value="InterPro"/>
</dbReference>
<evidence type="ECO:0000256" key="5">
    <source>
        <dbReference type="ARBA" id="ARBA00022741"/>
    </source>
</evidence>
<evidence type="ECO:0000313" key="12">
    <source>
        <dbReference type="EMBL" id="SDN06319.1"/>
    </source>
</evidence>
<dbReference type="CDD" id="cd10234">
    <property type="entry name" value="ASKHA_NBD_HSP70_DnaK-like"/>
    <property type="match status" value="1"/>
</dbReference>
<dbReference type="SUPFAM" id="SSF53067">
    <property type="entry name" value="Actin-like ATPase domain"/>
    <property type="match status" value="2"/>
</dbReference>
<reference evidence="13" key="1">
    <citation type="submission" date="2016-10" db="EMBL/GenBank/DDBJ databases">
        <authorList>
            <person name="Varghese N."/>
            <person name="Submissions S."/>
        </authorList>
    </citation>
    <scope>NUCLEOTIDE SEQUENCE [LARGE SCALE GENOMIC DNA]</scope>
    <source>
        <strain evidence="13">M83</strain>
    </source>
</reference>
<dbReference type="OrthoDB" id="9766019at2"/>
<gene>
    <name evidence="9" type="primary">dnaK</name>
    <name evidence="12" type="ORF">SAMN05216544_1766</name>
</gene>
<evidence type="ECO:0000256" key="9">
    <source>
        <dbReference type="HAMAP-Rule" id="MF_00332"/>
    </source>
</evidence>
<keyword evidence="13" id="KW-1185">Reference proteome</keyword>
<dbReference type="Pfam" id="PF00012">
    <property type="entry name" value="HSP70"/>
    <property type="match status" value="1"/>
</dbReference>
<evidence type="ECO:0000313" key="13">
    <source>
        <dbReference type="Proteomes" id="UP000187651"/>
    </source>
</evidence>
<dbReference type="Gene3D" id="3.90.640.10">
    <property type="entry name" value="Actin, Chain A, domain 4"/>
    <property type="match status" value="1"/>
</dbReference>
<dbReference type="HAMAP" id="MF_00332">
    <property type="entry name" value="DnaK"/>
    <property type="match status" value="1"/>
</dbReference>
<dbReference type="Gene3D" id="2.60.34.10">
    <property type="entry name" value="Substrate Binding Domain Of DNAk, Chain A, domain 1"/>
    <property type="match status" value="1"/>
</dbReference>
<dbReference type="InterPro" id="IPR029047">
    <property type="entry name" value="HSP70_peptide-bd_sf"/>
</dbReference>
<comment type="induction">
    <text evidence="9">By stress conditions e.g. heat shock.</text>
</comment>
<dbReference type="InterPro" id="IPR029048">
    <property type="entry name" value="HSP70_C_sf"/>
</dbReference>
<protein>
    <recommendedName>
        <fullName evidence="3 9">Chaperone protein DnaK</fullName>
    </recommendedName>
    <alternativeName>
        <fullName evidence="9">HSP70</fullName>
    </alternativeName>
    <alternativeName>
        <fullName evidence="9">Heat shock 70 kDa protein</fullName>
    </alternativeName>
    <alternativeName>
        <fullName evidence="9">Heat shock protein 70</fullName>
    </alternativeName>
</protein>
<dbReference type="FunFam" id="2.60.34.10:FF:000014">
    <property type="entry name" value="Chaperone protein DnaK HSP70"/>
    <property type="match status" value="1"/>
</dbReference>
<dbReference type="PROSITE" id="PS00297">
    <property type="entry name" value="HSP70_1"/>
    <property type="match status" value="1"/>
</dbReference>
<evidence type="ECO:0000256" key="10">
    <source>
        <dbReference type="RuleBase" id="RU003322"/>
    </source>
</evidence>
<evidence type="ECO:0000256" key="3">
    <source>
        <dbReference type="ARBA" id="ARBA00014415"/>
    </source>
</evidence>
<dbReference type="PRINTS" id="PR00301">
    <property type="entry name" value="HEATSHOCK70"/>
</dbReference>
<comment type="function">
    <text evidence="1 9">Acts as a chaperone.</text>
</comment>
<dbReference type="PROSITE" id="PS00329">
    <property type="entry name" value="HSP70_2"/>
    <property type="match status" value="1"/>
</dbReference>
<dbReference type="FunFam" id="3.90.640.10:FF:000003">
    <property type="entry name" value="Molecular chaperone DnaK"/>
    <property type="match status" value="1"/>
</dbReference>
<dbReference type="NCBIfam" id="TIGR02350">
    <property type="entry name" value="prok_dnaK"/>
    <property type="match status" value="1"/>
</dbReference>
<dbReference type="RefSeq" id="WP_074521819.1">
    <property type="nucleotide sequence ID" value="NZ_FNHZ01000005.1"/>
</dbReference>
<dbReference type="SUPFAM" id="SSF100920">
    <property type="entry name" value="Heat shock protein 70kD (HSP70), peptide-binding domain"/>
    <property type="match status" value="1"/>
</dbReference>
<dbReference type="GO" id="GO:0005524">
    <property type="term" value="F:ATP binding"/>
    <property type="evidence" value="ECO:0007669"/>
    <property type="project" value="UniProtKB-UniRule"/>
</dbReference>
<dbReference type="Gene3D" id="1.20.1270.10">
    <property type="match status" value="1"/>
</dbReference>
<dbReference type="NCBIfam" id="NF001413">
    <property type="entry name" value="PRK00290.1"/>
    <property type="match status" value="1"/>
</dbReference>
<proteinExistence type="evidence at transcript level"/>
<keyword evidence="7 9" id="KW-0346">Stress response</keyword>